<evidence type="ECO:0000256" key="1">
    <source>
        <dbReference type="ARBA" id="ARBA00010641"/>
    </source>
</evidence>
<evidence type="ECO:0000313" key="9">
    <source>
        <dbReference type="Proteomes" id="UP000824249"/>
    </source>
</evidence>
<reference evidence="8" key="2">
    <citation type="submission" date="2021-04" db="EMBL/GenBank/DDBJ databases">
        <authorList>
            <person name="Gilroy R."/>
        </authorList>
    </citation>
    <scope>NUCLEOTIDE SEQUENCE</scope>
    <source>
        <strain evidence="8">26628</strain>
    </source>
</reference>
<evidence type="ECO:0000256" key="2">
    <source>
        <dbReference type="ARBA" id="ARBA00023015"/>
    </source>
</evidence>
<accession>A0A9D1VT06</accession>
<dbReference type="InterPro" id="IPR013324">
    <property type="entry name" value="RNA_pol_sigma_r3/r4-like"/>
</dbReference>
<evidence type="ECO:0000256" key="4">
    <source>
        <dbReference type="ARBA" id="ARBA00023125"/>
    </source>
</evidence>
<comment type="caution">
    <text evidence="8">The sequence shown here is derived from an EMBL/GenBank/DDBJ whole genome shotgun (WGS) entry which is preliminary data.</text>
</comment>
<keyword evidence="5" id="KW-0804">Transcription</keyword>
<dbReference type="Pfam" id="PF08281">
    <property type="entry name" value="Sigma70_r4_2"/>
    <property type="match status" value="1"/>
</dbReference>
<feature type="domain" description="RNA polymerase sigma factor 70 region 4 type 2" evidence="7">
    <location>
        <begin position="119"/>
        <end position="167"/>
    </location>
</feature>
<dbReference type="SUPFAM" id="SSF88659">
    <property type="entry name" value="Sigma3 and sigma4 domains of RNA polymerase sigma factors"/>
    <property type="match status" value="1"/>
</dbReference>
<evidence type="ECO:0000259" key="7">
    <source>
        <dbReference type="Pfam" id="PF08281"/>
    </source>
</evidence>
<proteinExistence type="inferred from homology"/>
<dbReference type="PANTHER" id="PTHR43133">
    <property type="entry name" value="RNA POLYMERASE ECF-TYPE SIGMA FACTO"/>
    <property type="match status" value="1"/>
</dbReference>
<dbReference type="SUPFAM" id="SSF88946">
    <property type="entry name" value="Sigma2 domain of RNA polymerase sigma factors"/>
    <property type="match status" value="1"/>
</dbReference>
<dbReference type="InterPro" id="IPR013325">
    <property type="entry name" value="RNA_pol_sigma_r2"/>
</dbReference>
<keyword evidence="4" id="KW-0238">DNA-binding</keyword>
<reference evidence="8" key="1">
    <citation type="journal article" date="2021" name="PeerJ">
        <title>Extensive microbial diversity within the chicken gut microbiome revealed by metagenomics and culture.</title>
        <authorList>
            <person name="Gilroy R."/>
            <person name="Ravi A."/>
            <person name="Getino M."/>
            <person name="Pursley I."/>
            <person name="Horton D.L."/>
            <person name="Alikhan N.F."/>
            <person name="Baker D."/>
            <person name="Gharbi K."/>
            <person name="Hall N."/>
            <person name="Watson M."/>
            <person name="Adriaenssens E.M."/>
            <person name="Foster-Nyarko E."/>
            <person name="Jarju S."/>
            <person name="Secka A."/>
            <person name="Antonio M."/>
            <person name="Oren A."/>
            <person name="Chaudhuri R.R."/>
            <person name="La Ragione R."/>
            <person name="Hildebrand F."/>
            <person name="Pallen M.J."/>
        </authorList>
    </citation>
    <scope>NUCLEOTIDE SEQUENCE</scope>
    <source>
        <strain evidence="8">26628</strain>
    </source>
</reference>
<dbReference type="Gene3D" id="1.10.1740.10">
    <property type="match status" value="1"/>
</dbReference>
<dbReference type="InterPro" id="IPR007627">
    <property type="entry name" value="RNA_pol_sigma70_r2"/>
</dbReference>
<dbReference type="GO" id="GO:0006352">
    <property type="term" value="P:DNA-templated transcription initiation"/>
    <property type="evidence" value="ECO:0007669"/>
    <property type="project" value="InterPro"/>
</dbReference>
<keyword evidence="3" id="KW-0731">Sigma factor</keyword>
<dbReference type="InterPro" id="IPR014284">
    <property type="entry name" value="RNA_pol_sigma-70_dom"/>
</dbReference>
<dbReference type="Proteomes" id="UP000824249">
    <property type="component" value="Unassembled WGS sequence"/>
</dbReference>
<dbReference type="Gene3D" id="1.10.10.10">
    <property type="entry name" value="Winged helix-like DNA-binding domain superfamily/Winged helix DNA-binding domain"/>
    <property type="match status" value="1"/>
</dbReference>
<gene>
    <name evidence="8" type="ORF">H9737_01680</name>
</gene>
<dbReference type="InterPro" id="IPR039425">
    <property type="entry name" value="RNA_pol_sigma-70-like"/>
</dbReference>
<dbReference type="NCBIfam" id="TIGR02937">
    <property type="entry name" value="sigma70-ECF"/>
    <property type="match status" value="1"/>
</dbReference>
<evidence type="ECO:0000313" key="8">
    <source>
        <dbReference type="EMBL" id="HIX46386.1"/>
    </source>
</evidence>
<keyword evidence="2" id="KW-0805">Transcription regulation</keyword>
<evidence type="ECO:0000256" key="5">
    <source>
        <dbReference type="ARBA" id="ARBA00023163"/>
    </source>
</evidence>
<dbReference type="GO" id="GO:0003677">
    <property type="term" value="F:DNA binding"/>
    <property type="evidence" value="ECO:0007669"/>
    <property type="project" value="UniProtKB-KW"/>
</dbReference>
<organism evidence="8 9">
    <name type="scientific">Candidatus Borkfalkia faecigallinarum</name>
    <dbReference type="NCBI Taxonomy" id="2838509"/>
    <lineage>
        <taxon>Bacteria</taxon>
        <taxon>Bacillati</taxon>
        <taxon>Bacillota</taxon>
        <taxon>Clostridia</taxon>
        <taxon>Christensenellales</taxon>
        <taxon>Christensenellaceae</taxon>
        <taxon>Candidatus Borkfalkia</taxon>
    </lineage>
</organism>
<comment type="similarity">
    <text evidence="1">Belongs to the sigma-70 factor family. ECF subfamily.</text>
</comment>
<dbReference type="GO" id="GO:0016987">
    <property type="term" value="F:sigma factor activity"/>
    <property type="evidence" value="ECO:0007669"/>
    <property type="project" value="UniProtKB-KW"/>
</dbReference>
<sequence length="185" mass="20676">MKKREPDTTEEALRQIAAGKEAGVDLLYECLGSAMLAAASAVLHDRFAAEDAVQESFLRVVRGIRGYRPGTNGRAWVLRIVRNAAIDRLPDGRVVCTDDFSRLAPAEDGEERAADRLLAESLLDSLPPERRRLIYMKYFLDMTVRAIAAEVGKSKSFVQKEIARAEESMREFLQERGQKRDGGGY</sequence>
<protein>
    <submittedName>
        <fullName evidence="8">RNA polymerase sigma factor</fullName>
    </submittedName>
</protein>
<evidence type="ECO:0000256" key="3">
    <source>
        <dbReference type="ARBA" id="ARBA00023082"/>
    </source>
</evidence>
<dbReference type="EMBL" id="DXFD01000026">
    <property type="protein sequence ID" value="HIX46386.1"/>
    <property type="molecule type" value="Genomic_DNA"/>
</dbReference>
<evidence type="ECO:0000259" key="6">
    <source>
        <dbReference type="Pfam" id="PF04542"/>
    </source>
</evidence>
<dbReference type="InterPro" id="IPR013249">
    <property type="entry name" value="RNA_pol_sigma70_r4_t2"/>
</dbReference>
<dbReference type="PANTHER" id="PTHR43133:SF8">
    <property type="entry name" value="RNA POLYMERASE SIGMA FACTOR HI_1459-RELATED"/>
    <property type="match status" value="1"/>
</dbReference>
<dbReference type="AlphaFoldDB" id="A0A9D1VT06"/>
<feature type="domain" description="RNA polymerase sigma-70 region 2" evidence="6">
    <location>
        <begin position="27"/>
        <end position="89"/>
    </location>
</feature>
<dbReference type="InterPro" id="IPR036388">
    <property type="entry name" value="WH-like_DNA-bd_sf"/>
</dbReference>
<name>A0A9D1VT06_9FIRM</name>
<dbReference type="Pfam" id="PF04542">
    <property type="entry name" value="Sigma70_r2"/>
    <property type="match status" value="1"/>
</dbReference>